<proteinExistence type="predicted"/>
<accession>A0A9D2KG74</accession>
<feature type="chain" id="PRO_5039234887" evidence="1">
    <location>
        <begin position="22"/>
        <end position="391"/>
    </location>
</feature>
<reference evidence="2" key="1">
    <citation type="journal article" date="2021" name="PeerJ">
        <title>Extensive microbial diversity within the chicken gut microbiome revealed by metagenomics and culture.</title>
        <authorList>
            <person name="Gilroy R."/>
            <person name="Ravi A."/>
            <person name="Getino M."/>
            <person name="Pursley I."/>
            <person name="Horton D.L."/>
            <person name="Alikhan N.F."/>
            <person name="Baker D."/>
            <person name="Gharbi K."/>
            <person name="Hall N."/>
            <person name="Watson M."/>
            <person name="Adriaenssens E.M."/>
            <person name="Foster-Nyarko E."/>
            <person name="Jarju S."/>
            <person name="Secka A."/>
            <person name="Antonio M."/>
            <person name="Oren A."/>
            <person name="Chaudhuri R.R."/>
            <person name="La Ragione R."/>
            <person name="Hildebrand F."/>
            <person name="Pallen M.J."/>
        </authorList>
    </citation>
    <scope>NUCLEOTIDE SEQUENCE</scope>
    <source>
        <strain evidence="2">CHK156-179</strain>
    </source>
</reference>
<comment type="caution">
    <text evidence="2">The sequence shown here is derived from an EMBL/GenBank/DDBJ whole genome shotgun (WGS) entry which is preliminary data.</text>
</comment>
<keyword evidence="1" id="KW-0732">Signal</keyword>
<gene>
    <name evidence="2" type="ORF">H9797_03825</name>
</gene>
<evidence type="ECO:0000313" key="2">
    <source>
        <dbReference type="EMBL" id="HJA02492.1"/>
    </source>
</evidence>
<evidence type="ECO:0000256" key="1">
    <source>
        <dbReference type="SAM" id="SignalP"/>
    </source>
</evidence>
<dbReference type="Gene3D" id="3.80.10.10">
    <property type="entry name" value="Ribonuclease Inhibitor"/>
    <property type="match status" value="1"/>
</dbReference>
<name>A0A9D2KG74_9FIRM</name>
<dbReference type="EMBL" id="DXAJ01000058">
    <property type="protein sequence ID" value="HJA02492.1"/>
    <property type="molecule type" value="Genomic_DNA"/>
</dbReference>
<dbReference type="AlphaFoldDB" id="A0A9D2KG74"/>
<dbReference type="PROSITE" id="PS51257">
    <property type="entry name" value="PROKAR_LIPOPROTEIN"/>
    <property type="match status" value="1"/>
</dbReference>
<dbReference type="Proteomes" id="UP000824221">
    <property type="component" value="Unassembled WGS sequence"/>
</dbReference>
<reference evidence="2" key="2">
    <citation type="submission" date="2021-04" db="EMBL/GenBank/DDBJ databases">
        <authorList>
            <person name="Gilroy R."/>
        </authorList>
    </citation>
    <scope>NUCLEOTIDE SEQUENCE</scope>
    <source>
        <strain evidence="2">CHK156-179</strain>
    </source>
</reference>
<protein>
    <submittedName>
        <fullName evidence="2">Leucine-rich repeat domain-containing protein</fullName>
    </submittedName>
</protein>
<organism evidence="2 3">
    <name type="scientific">Candidatus Gallimonas gallistercoris</name>
    <dbReference type="NCBI Taxonomy" id="2838602"/>
    <lineage>
        <taxon>Bacteria</taxon>
        <taxon>Bacillati</taxon>
        <taxon>Bacillota</taxon>
        <taxon>Clostridia</taxon>
        <taxon>Candidatus Gallimonas</taxon>
    </lineage>
</organism>
<dbReference type="InterPro" id="IPR032675">
    <property type="entry name" value="LRR_dom_sf"/>
</dbReference>
<evidence type="ECO:0000313" key="3">
    <source>
        <dbReference type="Proteomes" id="UP000824221"/>
    </source>
</evidence>
<feature type="signal peptide" evidence="1">
    <location>
        <begin position="1"/>
        <end position="21"/>
    </location>
</feature>
<sequence length="391" mass="42510">MKKIICMLAACVVLCMAGVLAGCGERGRDDALFCQDTVKQIALGDSPEEVGSVLGEPYSKGSYLQDGMFLIETYEYYDSAYAALLDEYLGDADEAKGRSESEGRGEDLHDRLENTPYRFICVEFSGGSVRSVLLDQNRGGGVTVPKEPVSWELLEREVDAYTEASLIYTASYADGSYNLGRGSVTAEGAGEVRAFWTDVFGNRLEDMVTATARGYTISADGTEFTLLDAHYGFDVGAYRSTLKKVTLADGTWLDGSVFEGFPVLEELVCGEGVYLDLYCFEGCPLRRVTATAYHFAELPKADLEEVTVTEGELTGGLFLNCKSLKRVTFEEVSFIDLGAFRGCEALESVHFAETEGWTADGEPIDPAVLADPAAAAKALTETYTDCVLERK</sequence>